<keyword evidence="7" id="KW-1185">Reference proteome</keyword>
<evidence type="ECO:0000256" key="4">
    <source>
        <dbReference type="ARBA" id="ARBA00023136"/>
    </source>
</evidence>
<sequence>MPAPRASISCRFAPLSARRCNAIRNGPMSSSSKPLARALHLLALLGLSAAYIQGGLVKLLNFPAATAEMAHFGLSPSAGFAVAVIVLELLAPALILSGRLRWLGALALCGFTLMATFVALRFWQLPPSQARFFAANAFFEHVGLAGGFLLVAWMDLTGRG</sequence>
<dbReference type="Pfam" id="PF07681">
    <property type="entry name" value="DoxX"/>
    <property type="match status" value="1"/>
</dbReference>
<dbReference type="InterPro" id="IPR032808">
    <property type="entry name" value="DoxX"/>
</dbReference>
<dbReference type="OrthoDB" id="7064507at2"/>
<feature type="transmembrane region" description="Helical" evidence="5">
    <location>
        <begin position="132"/>
        <end position="154"/>
    </location>
</feature>
<feature type="transmembrane region" description="Helical" evidence="5">
    <location>
        <begin position="38"/>
        <end position="60"/>
    </location>
</feature>
<protein>
    <submittedName>
        <fullName evidence="6">DoxX family membrane protein</fullName>
    </submittedName>
</protein>
<proteinExistence type="predicted"/>
<organism evidence="6 7">
    <name type="scientific">Paracoccus aestuariivivens</name>
    <dbReference type="NCBI Taxonomy" id="1820333"/>
    <lineage>
        <taxon>Bacteria</taxon>
        <taxon>Pseudomonadati</taxon>
        <taxon>Pseudomonadota</taxon>
        <taxon>Alphaproteobacteria</taxon>
        <taxon>Rhodobacterales</taxon>
        <taxon>Paracoccaceae</taxon>
        <taxon>Paracoccus</taxon>
    </lineage>
</organism>
<keyword evidence="2 5" id="KW-0812">Transmembrane</keyword>
<evidence type="ECO:0000313" key="6">
    <source>
        <dbReference type="EMBL" id="MTH79140.1"/>
    </source>
</evidence>
<evidence type="ECO:0000313" key="7">
    <source>
        <dbReference type="Proteomes" id="UP000478183"/>
    </source>
</evidence>
<evidence type="ECO:0000256" key="1">
    <source>
        <dbReference type="ARBA" id="ARBA00004141"/>
    </source>
</evidence>
<gene>
    <name evidence="6" type="ORF">GL286_15540</name>
</gene>
<feature type="transmembrane region" description="Helical" evidence="5">
    <location>
        <begin position="102"/>
        <end position="120"/>
    </location>
</feature>
<dbReference type="Proteomes" id="UP000478183">
    <property type="component" value="Unassembled WGS sequence"/>
</dbReference>
<name>A0A6L6JAZ4_9RHOB</name>
<accession>A0A6L6JAZ4</accession>
<evidence type="ECO:0000256" key="2">
    <source>
        <dbReference type="ARBA" id="ARBA00022692"/>
    </source>
</evidence>
<keyword evidence="4 5" id="KW-0472">Membrane</keyword>
<dbReference type="GO" id="GO:0016020">
    <property type="term" value="C:membrane"/>
    <property type="evidence" value="ECO:0007669"/>
    <property type="project" value="UniProtKB-SubCell"/>
</dbReference>
<dbReference type="AlphaFoldDB" id="A0A6L6JAZ4"/>
<comment type="caution">
    <text evidence="6">The sequence shown here is derived from an EMBL/GenBank/DDBJ whole genome shotgun (WGS) entry which is preliminary data.</text>
</comment>
<dbReference type="EMBL" id="WMIE01000011">
    <property type="protein sequence ID" value="MTH79140.1"/>
    <property type="molecule type" value="Genomic_DNA"/>
</dbReference>
<evidence type="ECO:0000256" key="5">
    <source>
        <dbReference type="SAM" id="Phobius"/>
    </source>
</evidence>
<reference evidence="6 7" key="1">
    <citation type="submission" date="2019-11" db="EMBL/GenBank/DDBJ databases">
        <authorList>
            <person name="Dong K."/>
        </authorList>
    </citation>
    <scope>NUCLEOTIDE SEQUENCE [LARGE SCALE GENOMIC DNA]</scope>
    <source>
        <strain evidence="6 7">NBRC 111993</strain>
    </source>
</reference>
<feature type="transmembrane region" description="Helical" evidence="5">
    <location>
        <begin position="72"/>
        <end position="96"/>
    </location>
</feature>
<comment type="subcellular location">
    <subcellularLocation>
        <location evidence="1">Membrane</location>
        <topology evidence="1">Multi-pass membrane protein</topology>
    </subcellularLocation>
</comment>
<evidence type="ECO:0000256" key="3">
    <source>
        <dbReference type="ARBA" id="ARBA00022989"/>
    </source>
</evidence>
<keyword evidence="3 5" id="KW-1133">Transmembrane helix</keyword>